<dbReference type="RefSeq" id="WP_015897606.1">
    <property type="nucleotide sequence ID" value="NC_012483.1"/>
</dbReference>
<dbReference type="GO" id="GO:0030313">
    <property type="term" value="C:cell envelope"/>
    <property type="evidence" value="ECO:0007669"/>
    <property type="project" value="UniProtKB-SubCell"/>
</dbReference>
<dbReference type="FunCoup" id="C1F1Y5">
    <property type="interactions" value="49"/>
</dbReference>
<evidence type="ECO:0000313" key="6">
    <source>
        <dbReference type="Proteomes" id="UP000002207"/>
    </source>
</evidence>
<dbReference type="PROSITE" id="PS51257">
    <property type="entry name" value="PROKAR_LIPOPROTEIN"/>
    <property type="match status" value="1"/>
</dbReference>
<keyword evidence="2" id="KW-0175">Coiled coil</keyword>
<protein>
    <submittedName>
        <fullName evidence="5">Efflux ABC transporter, membrane fusion protein (MFP) family</fullName>
    </submittedName>
</protein>
<dbReference type="InParanoid" id="C1F1Y5"/>
<feature type="chain" id="PRO_5002909075" evidence="3">
    <location>
        <begin position="21"/>
        <end position="360"/>
    </location>
</feature>
<proteinExistence type="predicted"/>
<dbReference type="EMBL" id="CP001472">
    <property type="protein sequence ID" value="ACO31351.1"/>
    <property type="molecule type" value="Genomic_DNA"/>
</dbReference>
<dbReference type="OrthoDB" id="9785187at2"/>
<dbReference type="Gene3D" id="2.40.50.100">
    <property type="match status" value="1"/>
</dbReference>
<reference evidence="5 6" key="1">
    <citation type="journal article" date="2009" name="Appl. Environ. Microbiol.">
        <title>Three genomes from the phylum Acidobacteria provide insight into the lifestyles of these microorganisms in soils.</title>
        <authorList>
            <person name="Ward N.L."/>
            <person name="Challacombe J.F."/>
            <person name="Janssen P.H."/>
            <person name="Henrissat B."/>
            <person name="Coutinho P.M."/>
            <person name="Wu M."/>
            <person name="Xie G."/>
            <person name="Haft D.H."/>
            <person name="Sait M."/>
            <person name="Badger J."/>
            <person name="Barabote R.D."/>
            <person name="Bradley B."/>
            <person name="Brettin T.S."/>
            <person name="Brinkac L.M."/>
            <person name="Bruce D."/>
            <person name="Creasy T."/>
            <person name="Daugherty S.C."/>
            <person name="Davidsen T.M."/>
            <person name="DeBoy R.T."/>
            <person name="Detter J.C."/>
            <person name="Dodson R.J."/>
            <person name="Durkin A.S."/>
            <person name="Ganapathy A."/>
            <person name="Gwinn-Giglio M."/>
            <person name="Han C.S."/>
            <person name="Khouri H."/>
            <person name="Kiss H."/>
            <person name="Kothari S.P."/>
            <person name="Madupu R."/>
            <person name="Nelson K.E."/>
            <person name="Nelson W.C."/>
            <person name="Paulsen I."/>
            <person name="Penn K."/>
            <person name="Ren Q."/>
            <person name="Rosovitz M.J."/>
            <person name="Selengut J.D."/>
            <person name="Shrivastava S."/>
            <person name="Sullivan S.A."/>
            <person name="Tapia R."/>
            <person name="Thompson L.S."/>
            <person name="Watkins K.L."/>
            <person name="Yang Q."/>
            <person name="Yu C."/>
            <person name="Zafar N."/>
            <person name="Zhou L."/>
            <person name="Kuske C.R."/>
        </authorList>
    </citation>
    <scope>NUCLEOTIDE SEQUENCE [LARGE SCALE GENOMIC DNA]</scope>
    <source>
        <strain evidence="6">ATCC 51196 / DSM 11244 / BCRC 80197 / JCM 7670 / NBRC 15755 / NCIMB 13165 / 161</strain>
    </source>
</reference>
<accession>C1F1Y5</accession>
<dbReference type="InterPro" id="IPR058625">
    <property type="entry name" value="MdtA-like_BSH"/>
</dbReference>
<keyword evidence="6" id="KW-1185">Reference proteome</keyword>
<dbReference type="Proteomes" id="UP000002207">
    <property type="component" value="Chromosome"/>
</dbReference>
<evidence type="ECO:0000313" key="5">
    <source>
        <dbReference type="EMBL" id="ACO31351.1"/>
    </source>
</evidence>
<feature type="signal peptide" evidence="3">
    <location>
        <begin position="1"/>
        <end position="20"/>
    </location>
</feature>
<dbReference type="InterPro" id="IPR050465">
    <property type="entry name" value="UPF0194_transport"/>
</dbReference>
<evidence type="ECO:0000259" key="4">
    <source>
        <dbReference type="Pfam" id="PF25917"/>
    </source>
</evidence>
<dbReference type="HOGENOM" id="CLU_018816_6_4_0"/>
<dbReference type="PANTHER" id="PTHR32347:SF23">
    <property type="entry name" value="BLL5650 PROTEIN"/>
    <property type="match status" value="1"/>
</dbReference>
<dbReference type="KEGG" id="aca:ACP_2532"/>
<evidence type="ECO:0000256" key="1">
    <source>
        <dbReference type="ARBA" id="ARBA00004196"/>
    </source>
</evidence>
<dbReference type="Pfam" id="PF25917">
    <property type="entry name" value="BSH_RND"/>
    <property type="match status" value="1"/>
</dbReference>
<organism evidence="5 6">
    <name type="scientific">Acidobacterium capsulatum (strain ATCC 51196 / DSM 11244 / BCRC 80197 / JCM 7670 / NBRC 15755 / NCIMB 13165 / 161)</name>
    <dbReference type="NCBI Taxonomy" id="240015"/>
    <lineage>
        <taxon>Bacteria</taxon>
        <taxon>Pseudomonadati</taxon>
        <taxon>Acidobacteriota</taxon>
        <taxon>Terriglobia</taxon>
        <taxon>Terriglobales</taxon>
        <taxon>Acidobacteriaceae</taxon>
        <taxon>Acidobacterium</taxon>
    </lineage>
</organism>
<name>C1F1Y5_ACIC5</name>
<keyword evidence="3" id="KW-0732">Signal</keyword>
<dbReference type="AlphaFoldDB" id="C1F1Y5"/>
<evidence type="ECO:0000256" key="3">
    <source>
        <dbReference type="SAM" id="SignalP"/>
    </source>
</evidence>
<dbReference type="SUPFAM" id="SSF111369">
    <property type="entry name" value="HlyD-like secretion proteins"/>
    <property type="match status" value="1"/>
</dbReference>
<comment type="subcellular location">
    <subcellularLocation>
        <location evidence="1">Cell envelope</location>
    </subcellularLocation>
</comment>
<gene>
    <name evidence="5" type="ordered locus">ACP_2532</name>
</gene>
<dbReference type="PANTHER" id="PTHR32347">
    <property type="entry name" value="EFFLUX SYSTEM COMPONENT YKNX-RELATED"/>
    <property type="match status" value="1"/>
</dbReference>
<dbReference type="PRINTS" id="PR01490">
    <property type="entry name" value="RTXTOXIND"/>
</dbReference>
<dbReference type="eggNOG" id="COG0845">
    <property type="taxonomic scope" value="Bacteria"/>
</dbReference>
<evidence type="ECO:0000256" key="2">
    <source>
        <dbReference type="ARBA" id="ARBA00023054"/>
    </source>
</evidence>
<dbReference type="STRING" id="240015.ACP_2532"/>
<feature type="domain" description="Multidrug resistance protein MdtA-like barrel-sandwich hybrid" evidence="4">
    <location>
        <begin position="65"/>
        <end position="246"/>
    </location>
</feature>
<sequence>MKTRWLFVLASIGLLGACVAAYFSSRVMQAQQPMFQPASNPYSDGIYAEGIVESAQSSGTNLNLYPEVAGTVSAVLVKEGQSVKKGQKLLQIDDTIQNATTRQLQAQAAAAHTMLNELRAEPRPESLAVSAAQVAAAQAQLKTSQDTLTKQQDAYRADTRTVSQDALDNAKNAARVAAANLTVAENQYALTKAGAWSYDIQNQERQWIALTRAYQAAQALLGKYALVAPRDATVMAINTAPGAYVSPQGAYDAYTQGTDPVISLSANSGEMEVRCYVDEILISRLPPPAQIHAQMTIRGTDVHLPLTFERMQPLVSPKIELSNQRLERVDVRVLPLIFRLRTPKGVALYPGELVDVYIGK</sequence>